<dbReference type="KEGG" id="amt:Amet_0701"/>
<dbReference type="EMBL" id="CP000724">
    <property type="protein sequence ID" value="ABR46926.1"/>
    <property type="molecule type" value="Genomic_DNA"/>
</dbReference>
<accession>A6TL58</accession>
<dbReference type="Pfam" id="PF04018">
    <property type="entry name" value="VCA0040-like"/>
    <property type="match status" value="1"/>
</dbReference>
<organism evidence="2 3">
    <name type="scientific">Alkaliphilus metalliredigens (strain QYMF)</name>
    <dbReference type="NCBI Taxonomy" id="293826"/>
    <lineage>
        <taxon>Bacteria</taxon>
        <taxon>Bacillati</taxon>
        <taxon>Bacillota</taxon>
        <taxon>Clostridia</taxon>
        <taxon>Peptostreptococcales</taxon>
        <taxon>Natronincolaceae</taxon>
        <taxon>Alkaliphilus</taxon>
    </lineage>
</organism>
<feature type="transmembrane region" description="Helical" evidence="1">
    <location>
        <begin position="49"/>
        <end position="68"/>
    </location>
</feature>
<evidence type="ECO:0000313" key="2">
    <source>
        <dbReference type="EMBL" id="ABR46926.1"/>
    </source>
</evidence>
<dbReference type="eggNOG" id="COG2035">
    <property type="taxonomic scope" value="Bacteria"/>
</dbReference>
<dbReference type="STRING" id="293826.Amet_0701"/>
<gene>
    <name evidence="2" type="ordered locus">Amet_0701</name>
</gene>
<evidence type="ECO:0008006" key="4">
    <source>
        <dbReference type="Google" id="ProtNLM"/>
    </source>
</evidence>
<evidence type="ECO:0000256" key="1">
    <source>
        <dbReference type="SAM" id="Phobius"/>
    </source>
</evidence>
<dbReference type="PANTHER" id="PTHR37308">
    <property type="entry name" value="INTEGRAL MEMBRANE PROTEIN"/>
    <property type="match status" value="1"/>
</dbReference>
<sequence length="248" mass="26969">MERIVQGLILGFVIVLPGMSGGTVFLIFGFYEQMVKDFAKLNIKPYMSLIAAMVVGIFVGGMAFALFFESYRDATATFLLGCLLASIRSVLKGSSRMHQKEFIALAIGLVVGFYVGAEPIGVSGTMEEVSWAILLLGGALSSAAMIIPGVPGSSVLIMLGIYDSMLFYIKELDMINLLIFATGALMGLFLLINILEKLYERYRNQVSYFFAGLIVASSRALLPSSLSIGIVLLFLTGFGIVWYWSSKN</sequence>
<keyword evidence="1" id="KW-0812">Transmembrane</keyword>
<protein>
    <recommendedName>
        <fullName evidence="4">DUF368 domain-containing protein</fullName>
    </recommendedName>
</protein>
<feature type="transmembrane region" description="Helical" evidence="1">
    <location>
        <begin position="74"/>
        <end position="91"/>
    </location>
</feature>
<keyword evidence="3" id="KW-1185">Reference proteome</keyword>
<feature type="transmembrane region" description="Helical" evidence="1">
    <location>
        <begin position="103"/>
        <end position="123"/>
    </location>
</feature>
<feature type="transmembrane region" description="Helical" evidence="1">
    <location>
        <begin position="228"/>
        <end position="245"/>
    </location>
</feature>
<dbReference type="PANTHER" id="PTHR37308:SF1">
    <property type="entry name" value="POLYPRENYL-PHOSPHATE TRANSPORTER"/>
    <property type="match status" value="1"/>
</dbReference>
<dbReference type="Proteomes" id="UP000001572">
    <property type="component" value="Chromosome"/>
</dbReference>
<evidence type="ECO:0000313" key="3">
    <source>
        <dbReference type="Proteomes" id="UP000001572"/>
    </source>
</evidence>
<feature type="transmembrane region" description="Helical" evidence="1">
    <location>
        <begin position="129"/>
        <end position="147"/>
    </location>
</feature>
<proteinExistence type="predicted"/>
<dbReference type="OrthoDB" id="9793746at2"/>
<reference evidence="3" key="1">
    <citation type="journal article" date="2016" name="Genome Announc.">
        <title>Complete genome sequence of Alkaliphilus metalliredigens strain QYMF, an alkaliphilic and metal-reducing bacterium isolated from borax-contaminated leachate ponds.</title>
        <authorList>
            <person name="Hwang C."/>
            <person name="Copeland A."/>
            <person name="Lucas S."/>
            <person name="Lapidus A."/>
            <person name="Barry K."/>
            <person name="Detter J.C."/>
            <person name="Glavina Del Rio T."/>
            <person name="Hammon N."/>
            <person name="Israni S."/>
            <person name="Dalin E."/>
            <person name="Tice H."/>
            <person name="Pitluck S."/>
            <person name="Chertkov O."/>
            <person name="Brettin T."/>
            <person name="Bruce D."/>
            <person name="Han C."/>
            <person name="Schmutz J."/>
            <person name="Larimer F."/>
            <person name="Land M.L."/>
            <person name="Hauser L."/>
            <person name="Kyrpides N."/>
            <person name="Mikhailova N."/>
            <person name="Ye Q."/>
            <person name="Zhou J."/>
            <person name="Richardson P."/>
            <person name="Fields M.W."/>
        </authorList>
    </citation>
    <scope>NUCLEOTIDE SEQUENCE [LARGE SCALE GENOMIC DNA]</scope>
    <source>
        <strain evidence="3">QYMF</strain>
    </source>
</reference>
<feature type="transmembrane region" description="Helical" evidence="1">
    <location>
        <begin position="6"/>
        <end position="28"/>
    </location>
</feature>
<keyword evidence="1" id="KW-0472">Membrane</keyword>
<dbReference type="InterPro" id="IPR007163">
    <property type="entry name" value="VCA0040-like"/>
</dbReference>
<feature type="transmembrane region" description="Helical" evidence="1">
    <location>
        <begin position="175"/>
        <end position="194"/>
    </location>
</feature>
<dbReference type="AlphaFoldDB" id="A6TL58"/>
<dbReference type="HOGENOM" id="CLU_055621_2_1_9"/>
<name>A6TL58_ALKMQ</name>
<keyword evidence="1" id="KW-1133">Transmembrane helix</keyword>
<dbReference type="RefSeq" id="WP_012061969.1">
    <property type="nucleotide sequence ID" value="NC_009633.1"/>
</dbReference>